<keyword evidence="6" id="KW-1185">Reference proteome</keyword>
<dbReference type="PANTHER" id="PTHR11328:SF36">
    <property type="entry name" value="MELIBIOSE PERMEASE"/>
    <property type="match status" value="1"/>
</dbReference>
<organism evidence="5 6">
    <name type="scientific">Anaerobiospirillum thomasii</name>
    <dbReference type="NCBI Taxonomy" id="179995"/>
    <lineage>
        <taxon>Bacteria</taxon>
        <taxon>Pseudomonadati</taxon>
        <taxon>Pseudomonadota</taxon>
        <taxon>Gammaproteobacteria</taxon>
        <taxon>Aeromonadales</taxon>
        <taxon>Succinivibrionaceae</taxon>
        <taxon>Anaerobiospirillum</taxon>
    </lineage>
</organism>
<keyword evidence="3" id="KW-1133">Transmembrane helix</keyword>
<feature type="transmembrane region" description="Helical" evidence="3">
    <location>
        <begin position="105"/>
        <end position="127"/>
    </location>
</feature>
<comment type="similarity">
    <text evidence="1">Belongs to the sodium:galactoside symporter (TC 2.A.2) family.</text>
</comment>
<dbReference type="EMBL" id="UAPV01000001">
    <property type="protein sequence ID" value="SPT69225.1"/>
    <property type="molecule type" value="Genomic_DNA"/>
</dbReference>
<feature type="domain" description="PTS EIIA type-2" evidence="4">
    <location>
        <begin position="463"/>
        <end position="607"/>
    </location>
</feature>
<dbReference type="SUPFAM" id="SSF103473">
    <property type="entry name" value="MFS general substrate transporter"/>
    <property type="match status" value="1"/>
</dbReference>
<sequence length="615" mass="69194">MPNSNITLLQKLSFALAAVGKDVMYWIFILIYVVYLNLNRIDPLFIIFLFLTSSLLSTVTDPMMGFIVDQTKSKYGRFRPWIMLGTIANSIATILLFTWPNLSGTMLYMYIAAVYMFWFISYTIMDIPYWSLIPAFGSKRKDREQMSAIARLGALVGSQLVVLFGFKFVSYISDAFTLNIKNSFIYIAYVGAALFIVTQLFLCLNFRPRFNYIRRRPISFISLKHIITDNDQIKFLIIIGVLIQICSGIVLSVSILYLMDNAITHISVFIITATVAQLIVFISYTHLLTKFTRHQLFVSSAVILVTASSAMLAYSYLNLNSLVLAVSLYVLCAISLSIATICTTVMTADCVDYGEFKVGLRSEAVVFASQTIASKLGAFFTLIVTGFNIPAMCYMQKYTMFSHDDPISFITIATIPVLTLFTLYIYLKFYKLNGPFFSSILDALEELRQRSQIQTSNKLLLRYALNKSAVILNLDVDDLTGCIKALSSKLTDIGYIRNEELFLEQIHKKLIQHPCGIIEGIAIPHLSSPCITRPVIAFARTARGIECNALDGKKSDLIFLIATPKDGVSHLNLLGRLSLLLNDTIFVEKLRCSVSNDDVIENLVRESVKIQKRDL</sequence>
<dbReference type="Pfam" id="PF13347">
    <property type="entry name" value="MFS_2"/>
    <property type="match status" value="1"/>
</dbReference>
<dbReference type="GO" id="GO:0015293">
    <property type="term" value="F:symporter activity"/>
    <property type="evidence" value="ECO:0007669"/>
    <property type="project" value="UniProtKB-KW"/>
</dbReference>
<dbReference type="InterPro" id="IPR039672">
    <property type="entry name" value="MFS_2"/>
</dbReference>
<proteinExistence type="inferred from homology"/>
<feature type="transmembrane region" description="Helical" evidence="3">
    <location>
        <begin position="148"/>
        <end position="172"/>
    </location>
</feature>
<evidence type="ECO:0000256" key="3">
    <source>
        <dbReference type="SAM" id="Phobius"/>
    </source>
</evidence>
<feature type="transmembrane region" description="Helical" evidence="3">
    <location>
        <begin position="12"/>
        <end position="38"/>
    </location>
</feature>
<evidence type="ECO:0000313" key="5">
    <source>
        <dbReference type="EMBL" id="SPT69225.1"/>
    </source>
</evidence>
<feature type="transmembrane region" description="Helical" evidence="3">
    <location>
        <begin position="263"/>
        <end position="284"/>
    </location>
</feature>
<dbReference type="InterPro" id="IPR036259">
    <property type="entry name" value="MFS_trans_sf"/>
</dbReference>
<feature type="transmembrane region" description="Helical" evidence="3">
    <location>
        <begin position="296"/>
        <end position="316"/>
    </location>
</feature>
<dbReference type="Gene3D" id="3.40.930.10">
    <property type="entry name" value="Mannitol-specific EII, Chain A"/>
    <property type="match status" value="1"/>
</dbReference>
<evidence type="ECO:0000313" key="6">
    <source>
        <dbReference type="Proteomes" id="UP000250086"/>
    </source>
</evidence>
<dbReference type="GO" id="GO:0005886">
    <property type="term" value="C:plasma membrane"/>
    <property type="evidence" value="ECO:0007669"/>
    <property type="project" value="TreeGrafter"/>
</dbReference>
<dbReference type="SUPFAM" id="SSF55804">
    <property type="entry name" value="Phoshotransferase/anion transport protein"/>
    <property type="match status" value="1"/>
</dbReference>
<feature type="transmembrane region" description="Helical" evidence="3">
    <location>
        <begin position="80"/>
        <end position="99"/>
    </location>
</feature>
<dbReference type="PANTHER" id="PTHR11328">
    <property type="entry name" value="MAJOR FACILITATOR SUPERFAMILY DOMAIN-CONTAINING PROTEIN"/>
    <property type="match status" value="1"/>
</dbReference>
<evidence type="ECO:0000259" key="4">
    <source>
        <dbReference type="PROSITE" id="PS51094"/>
    </source>
</evidence>
<feature type="transmembrane region" description="Helical" evidence="3">
    <location>
        <begin position="407"/>
        <end position="427"/>
    </location>
</feature>
<keyword evidence="2" id="KW-0769">Symport</keyword>
<name>A0A2X0V8V5_9GAMM</name>
<keyword evidence="2" id="KW-0813">Transport</keyword>
<gene>
    <name evidence="5" type="primary">melB</name>
    <name evidence="5" type="ORF">NCTC13093_00589</name>
</gene>
<evidence type="ECO:0000256" key="2">
    <source>
        <dbReference type="ARBA" id="ARBA00022847"/>
    </source>
</evidence>
<dbReference type="InterPro" id="IPR016152">
    <property type="entry name" value="PTrfase/Anion_transptr"/>
</dbReference>
<accession>A0A2X0V8V5</accession>
<feature type="transmembrane region" description="Helical" evidence="3">
    <location>
        <begin position="235"/>
        <end position="257"/>
    </location>
</feature>
<dbReference type="AlphaFoldDB" id="A0A2X0V8V5"/>
<dbReference type="Gene3D" id="1.20.1250.20">
    <property type="entry name" value="MFS general substrate transporter like domains"/>
    <property type="match status" value="1"/>
</dbReference>
<feature type="transmembrane region" description="Helical" evidence="3">
    <location>
        <begin position="44"/>
        <end position="68"/>
    </location>
</feature>
<protein>
    <submittedName>
        <fullName evidence="5">Thiomethylgalactoside permease II</fullName>
    </submittedName>
</protein>
<dbReference type="Pfam" id="PF00359">
    <property type="entry name" value="PTS_EIIA_2"/>
    <property type="match status" value="1"/>
</dbReference>
<dbReference type="PROSITE" id="PS51094">
    <property type="entry name" value="PTS_EIIA_TYPE_2"/>
    <property type="match status" value="1"/>
</dbReference>
<reference evidence="5 6" key="1">
    <citation type="submission" date="2018-06" db="EMBL/GenBank/DDBJ databases">
        <authorList>
            <consortium name="Pathogen Informatics"/>
            <person name="Doyle S."/>
        </authorList>
    </citation>
    <scope>NUCLEOTIDE SEQUENCE [LARGE SCALE GENOMIC DNA]</scope>
    <source>
        <strain evidence="5 6">NCTC13093</strain>
    </source>
</reference>
<feature type="transmembrane region" description="Helical" evidence="3">
    <location>
        <begin position="184"/>
        <end position="206"/>
    </location>
</feature>
<keyword evidence="3" id="KW-0812">Transmembrane</keyword>
<evidence type="ECO:0000256" key="1">
    <source>
        <dbReference type="ARBA" id="ARBA00009617"/>
    </source>
</evidence>
<feature type="transmembrane region" description="Helical" evidence="3">
    <location>
        <begin position="322"/>
        <end position="343"/>
    </location>
</feature>
<dbReference type="GO" id="GO:0008643">
    <property type="term" value="P:carbohydrate transport"/>
    <property type="evidence" value="ECO:0007669"/>
    <property type="project" value="InterPro"/>
</dbReference>
<feature type="transmembrane region" description="Helical" evidence="3">
    <location>
        <begin position="364"/>
        <end position="387"/>
    </location>
</feature>
<dbReference type="Proteomes" id="UP000250086">
    <property type="component" value="Unassembled WGS sequence"/>
</dbReference>
<keyword evidence="3" id="KW-0472">Membrane</keyword>
<dbReference type="InterPro" id="IPR002178">
    <property type="entry name" value="PTS_EIIA_type-2_dom"/>
</dbReference>
<dbReference type="RefSeq" id="WP_113743410.1">
    <property type="nucleotide sequence ID" value="NZ_UAPV01000001.1"/>
</dbReference>